<dbReference type="GO" id="GO:0004252">
    <property type="term" value="F:serine-type endopeptidase activity"/>
    <property type="evidence" value="ECO:0007669"/>
    <property type="project" value="InterPro"/>
</dbReference>
<dbReference type="SUPFAM" id="SSF50494">
    <property type="entry name" value="Trypsin-like serine proteases"/>
    <property type="match status" value="1"/>
</dbReference>
<dbReference type="Pfam" id="PF13365">
    <property type="entry name" value="Trypsin_2"/>
    <property type="match status" value="1"/>
</dbReference>
<dbReference type="PANTHER" id="PTHR43343">
    <property type="entry name" value="PEPTIDASE S12"/>
    <property type="match status" value="1"/>
</dbReference>
<keyword evidence="1" id="KW-0645">Protease</keyword>
<dbReference type="InterPro" id="IPR001940">
    <property type="entry name" value="Peptidase_S1C"/>
</dbReference>
<organism evidence="3">
    <name type="scientific">marine sediment metagenome</name>
    <dbReference type="NCBI Taxonomy" id="412755"/>
    <lineage>
        <taxon>unclassified sequences</taxon>
        <taxon>metagenomes</taxon>
        <taxon>ecological metagenomes</taxon>
    </lineage>
</organism>
<evidence type="ECO:0000313" key="3">
    <source>
        <dbReference type="EMBL" id="GAI05401.1"/>
    </source>
</evidence>
<comment type="caution">
    <text evidence="3">The sequence shown here is derived from an EMBL/GenBank/DDBJ whole genome shotgun (WGS) entry which is preliminary data.</text>
</comment>
<dbReference type="InterPro" id="IPR009003">
    <property type="entry name" value="Peptidase_S1_PA"/>
</dbReference>
<dbReference type="PRINTS" id="PR00834">
    <property type="entry name" value="PROTEASES2C"/>
</dbReference>
<dbReference type="Gene3D" id="2.40.10.120">
    <property type="match status" value="1"/>
</dbReference>
<evidence type="ECO:0000256" key="2">
    <source>
        <dbReference type="ARBA" id="ARBA00022801"/>
    </source>
</evidence>
<sequence>ARVLARDPFQDLAILKVEKEKIIDEQGEFIQKPFSVVKLGDSSNLQIGQTVIAIGNALGEFRNTVSVGVISGLGRTITASGAGIIETLEDVIQTDAAINKGNSGGPLLNLREEIND</sequence>
<gene>
    <name evidence="3" type="ORF">S06H3_19360</name>
</gene>
<evidence type="ECO:0000256" key="1">
    <source>
        <dbReference type="ARBA" id="ARBA00022670"/>
    </source>
</evidence>
<name>X1LHT8_9ZZZZ</name>
<feature type="non-terminal residue" evidence="3">
    <location>
        <position position="1"/>
    </location>
</feature>
<dbReference type="GO" id="GO:0006508">
    <property type="term" value="P:proteolysis"/>
    <property type="evidence" value="ECO:0007669"/>
    <property type="project" value="UniProtKB-KW"/>
</dbReference>
<accession>X1LHT8</accession>
<dbReference type="PANTHER" id="PTHR43343:SF3">
    <property type="entry name" value="PROTEASE DO-LIKE 8, CHLOROPLASTIC"/>
    <property type="match status" value="1"/>
</dbReference>
<dbReference type="AlphaFoldDB" id="X1LHT8"/>
<dbReference type="EMBL" id="BARV01009903">
    <property type="protein sequence ID" value="GAI05401.1"/>
    <property type="molecule type" value="Genomic_DNA"/>
</dbReference>
<proteinExistence type="predicted"/>
<keyword evidence="2" id="KW-0378">Hydrolase</keyword>
<reference evidence="3" key="1">
    <citation type="journal article" date="2014" name="Front. Microbiol.">
        <title>High frequency of phylogenetically diverse reductive dehalogenase-homologous genes in deep subseafloor sedimentary metagenomes.</title>
        <authorList>
            <person name="Kawai M."/>
            <person name="Futagami T."/>
            <person name="Toyoda A."/>
            <person name="Takaki Y."/>
            <person name="Nishi S."/>
            <person name="Hori S."/>
            <person name="Arai W."/>
            <person name="Tsubouchi T."/>
            <person name="Morono Y."/>
            <person name="Uchiyama I."/>
            <person name="Ito T."/>
            <person name="Fujiyama A."/>
            <person name="Inagaki F."/>
            <person name="Takami H."/>
        </authorList>
    </citation>
    <scope>NUCLEOTIDE SEQUENCE</scope>
    <source>
        <strain evidence="3">Expedition CK06-06</strain>
    </source>
</reference>
<protein>
    <submittedName>
        <fullName evidence="3">Uncharacterized protein</fullName>
    </submittedName>
</protein>
<dbReference type="InterPro" id="IPR051201">
    <property type="entry name" value="Chloro_Bact_Ser_Proteases"/>
</dbReference>